<name>A0A7S3E1G8_9CHLO</name>
<comment type="pathway">
    <text evidence="1">Cofactor biosynthesis; (R)-pantothenate biosynthesis; (R)-pantothenate from (R)-pantoate and beta-alanine: step 1/1.</text>
</comment>
<dbReference type="UniPathway" id="UPA00028">
    <property type="reaction ID" value="UER00005"/>
</dbReference>
<keyword evidence="5" id="KW-0436">Ligase</keyword>
<evidence type="ECO:0000256" key="1">
    <source>
        <dbReference type="ARBA" id="ARBA00004990"/>
    </source>
</evidence>
<comment type="catalytic activity">
    <reaction evidence="11">
        <text>(R)-pantoate + beta-alanine + ATP = (R)-pantothenate + AMP + diphosphate + H(+)</text>
        <dbReference type="Rhea" id="RHEA:10912"/>
        <dbReference type="ChEBI" id="CHEBI:15378"/>
        <dbReference type="ChEBI" id="CHEBI:15980"/>
        <dbReference type="ChEBI" id="CHEBI:29032"/>
        <dbReference type="ChEBI" id="CHEBI:30616"/>
        <dbReference type="ChEBI" id="CHEBI:33019"/>
        <dbReference type="ChEBI" id="CHEBI:57966"/>
        <dbReference type="ChEBI" id="CHEBI:456215"/>
        <dbReference type="EC" id="6.3.2.1"/>
    </reaction>
</comment>
<evidence type="ECO:0000256" key="2">
    <source>
        <dbReference type="ARBA" id="ARBA00009256"/>
    </source>
</evidence>
<evidence type="ECO:0000256" key="7">
    <source>
        <dbReference type="ARBA" id="ARBA00022741"/>
    </source>
</evidence>
<dbReference type="GO" id="GO:0015940">
    <property type="term" value="P:pantothenate biosynthetic process"/>
    <property type="evidence" value="ECO:0007669"/>
    <property type="project" value="UniProtKB-UniPathway"/>
</dbReference>
<dbReference type="Gene3D" id="3.30.1300.10">
    <property type="entry name" value="Pantoate-beta-alanine ligase, C-terminal domain"/>
    <property type="match status" value="1"/>
</dbReference>
<sequence length="385" mass="40862">MTTGAPTRAANATNALALNRKRAPARAGTRQRQRVAAAAVATPTMLRTKKDMRKWAAEQHARGARVILVPTMGGLHAGHLSLIDHAASVCANEGDAIVVSVYVNPAQFAPHEDFDTYPRNLDDDVRLIAETKATEHLAVFAPQDMYADEEEDDDNVQPSARLAAEREADSAMPSTLKTHVVPCGSLAAGLCAESRPHFFGGVCTVVLKLFNVTSADVAVFGEKDFQQLCIVRAMARHLDVPVRVESAPLVRDDDLLALSSRNRGLSEDARLAASSSLPVSMLSVSAAAEADRALTLPADAPPPPPTWEVASCLEARIAKACSEAGGEVDYVTAVDRETLQPIGSVKGCSADIELPDGWTRALPEGARMCAAVVYGGVRLLDNVAL</sequence>
<keyword evidence="7" id="KW-0547">Nucleotide-binding</keyword>
<dbReference type="SUPFAM" id="SSF52374">
    <property type="entry name" value="Nucleotidylyl transferase"/>
    <property type="match status" value="1"/>
</dbReference>
<dbReference type="GO" id="GO:0005829">
    <property type="term" value="C:cytosol"/>
    <property type="evidence" value="ECO:0007669"/>
    <property type="project" value="TreeGrafter"/>
</dbReference>
<keyword evidence="6" id="KW-0566">Pantothenate biosynthesis</keyword>
<dbReference type="EMBL" id="HBHV01003415">
    <property type="protein sequence ID" value="CAE0012543.1"/>
    <property type="molecule type" value="Transcribed_RNA"/>
</dbReference>
<keyword evidence="8" id="KW-0067">ATP-binding</keyword>
<dbReference type="HAMAP" id="MF_00158">
    <property type="entry name" value="PanC"/>
    <property type="match status" value="1"/>
</dbReference>
<evidence type="ECO:0000256" key="3">
    <source>
        <dbReference type="ARBA" id="ARBA00012219"/>
    </source>
</evidence>
<dbReference type="GO" id="GO:0005524">
    <property type="term" value="F:ATP binding"/>
    <property type="evidence" value="ECO:0007669"/>
    <property type="project" value="UniProtKB-KW"/>
</dbReference>
<evidence type="ECO:0000256" key="9">
    <source>
        <dbReference type="ARBA" id="ARBA00029902"/>
    </source>
</evidence>
<dbReference type="GO" id="GO:0004592">
    <property type="term" value="F:pantoate-beta-alanine ligase activity"/>
    <property type="evidence" value="ECO:0007669"/>
    <property type="project" value="UniProtKB-EC"/>
</dbReference>
<dbReference type="EC" id="6.3.2.1" evidence="3"/>
<reference evidence="12" key="1">
    <citation type="submission" date="2021-01" db="EMBL/GenBank/DDBJ databases">
        <authorList>
            <person name="Corre E."/>
            <person name="Pelletier E."/>
            <person name="Niang G."/>
            <person name="Scheremetjew M."/>
            <person name="Finn R."/>
            <person name="Kale V."/>
            <person name="Holt S."/>
            <person name="Cochrane G."/>
            <person name="Meng A."/>
            <person name="Brown T."/>
            <person name="Cohen L."/>
        </authorList>
    </citation>
    <scope>NUCLEOTIDE SEQUENCE</scope>
    <source>
        <strain evidence="12">RCC2336</strain>
    </source>
</reference>
<comment type="similarity">
    <text evidence="2">Belongs to the pantothenate synthetase family.</text>
</comment>
<dbReference type="InterPro" id="IPR003721">
    <property type="entry name" value="Pantoate_ligase"/>
</dbReference>
<dbReference type="PANTHER" id="PTHR21299:SF1">
    <property type="entry name" value="PANTOATE--BETA-ALANINE LIGASE"/>
    <property type="match status" value="1"/>
</dbReference>
<dbReference type="InterPro" id="IPR014729">
    <property type="entry name" value="Rossmann-like_a/b/a_fold"/>
</dbReference>
<evidence type="ECO:0000256" key="5">
    <source>
        <dbReference type="ARBA" id="ARBA00022598"/>
    </source>
</evidence>
<evidence type="ECO:0000256" key="4">
    <source>
        <dbReference type="ARBA" id="ARBA00015647"/>
    </source>
</evidence>
<dbReference type="AlphaFoldDB" id="A0A7S3E1G8"/>
<dbReference type="Pfam" id="PF02569">
    <property type="entry name" value="Pantoate_ligase"/>
    <property type="match status" value="1"/>
</dbReference>
<dbReference type="PANTHER" id="PTHR21299">
    <property type="entry name" value="CYTIDYLATE KINASE/PANTOATE-BETA-ALANINE LIGASE"/>
    <property type="match status" value="1"/>
</dbReference>
<evidence type="ECO:0000313" key="12">
    <source>
        <dbReference type="EMBL" id="CAE0012543.1"/>
    </source>
</evidence>
<dbReference type="InterPro" id="IPR042176">
    <property type="entry name" value="Pantoate_ligase_C"/>
</dbReference>
<dbReference type="Gene3D" id="3.40.50.620">
    <property type="entry name" value="HUPs"/>
    <property type="match status" value="1"/>
</dbReference>
<proteinExistence type="inferred from homology"/>
<accession>A0A7S3E1G8</accession>
<gene>
    <name evidence="12" type="ORF">PPRO1316_LOCUS2358</name>
</gene>
<organism evidence="12">
    <name type="scientific">Pycnococcus provasolii</name>
    <dbReference type="NCBI Taxonomy" id="41880"/>
    <lineage>
        <taxon>Eukaryota</taxon>
        <taxon>Viridiplantae</taxon>
        <taxon>Chlorophyta</taxon>
        <taxon>Pseudoscourfieldiophyceae</taxon>
        <taxon>Pseudoscourfieldiales</taxon>
        <taxon>Pycnococcaceae</taxon>
        <taxon>Pycnococcus</taxon>
    </lineage>
</organism>
<evidence type="ECO:0000256" key="10">
    <source>
        <dbReference type="ARBA" id="ARBA00032806"/>
    </source>
</evidence>
<evidence type="ECO:0000256" key="6">
    <source>
        <dbReference type="ARBA" id="ARBA00022655"/>
    </source>
</evidence>
<protein>
    <recommendedName>
        <fullName evidence="4">Pantoate--beta-alanine ligase</fullName>
        <ecNumber evidence="3">6.3.2.1</ecNumber>
    </recommendedName>
    <alternativeName>
        <fullName evidence="10">Pantoate-activating enzyme</fullName>
    </alternativeName>
    <alternativeName>
        <fullName evidence="9">Pantothenate synthetase</fullName>
    </alternativeName>
</protein>
<evidence type="ECO:0000256" key="8">
    <source>
        <dbReference type="ARBA" id="ARBA00022840"/>
    </source>
</evidence>
<evidence type="ECO:0000256" key="11">
    <source>
        <dbReference type="ARBA" id="ARBA00048258"/>
    </source>
</evidence>